<keyword evidence="1" id="KW-0732">Signal</keyword>
<accession>A0ABU4S2E9</accession>
<comment type="caution">
    <text evidence="2">The sequence shown here is derived from an EMBL/GenBank/DDBJ whole genome shotgun (WGS) entry which is preliminary data.</text>
</comment>
<dbReference type="RefSeq" id="WP_302723682.1">
    <property type="nucleotide sequence ID" value="NZ_JAULRU010000675.1"/>
</dbReference>
<keyword evidence="3" id="KW-1185">Reference proteome</keyword>
<proteinExistence type="predicted"/>
<sequence length="291" mass="31994">MKKSITEAVLWASVLLLSLSTVDAKENELFGLDPKPPIFSLDVADSGYLALWEPQNIFTKNIQMSAMDNFDKSLHWERNRFDVQFRCDEQGTNDTWLLPMIEEPQTCAAVDSFGSSKCNTNLQYTDLFEDIGAQLTLAPLQFESIEEARLAAASRLPHEATKEAGFILYELADGSVGISDQLPGSGHSLDPFSLTRQGEQTMTAKGYHGIDGHYPVLEILHSHPPHSNHMHSGGAGKGDVYIAESLGVSVSVVHDGEIRLYIPTGRNLKTTFQRTSGELVALLNTSDVETL</sequence>
<dbReference type="EMBL" id="JAXAFO010000051">
    <property type="protein sequence ID" value="MDX6851350.1"/>
    <property type="molecule type" value="Genomic_DNA"/>
</dbReference>
<organism evidence="2 3">
    <name type="scientific">Gilvimarinus gilvus</name>
    <dbReference type="NCBI Taxonomy" id="3058038"/>
    <lineage>
        <taxon>Bacteria</taxon>
        <taxon>Pseudomonadati</taxon>
        <taxon>Pseudomonadota</taxon>
        <taxon>Gammaproteobacteria</taxon>
        <taxon>Cellvibrionales</taxon>
        <taxon>Cellvibrionaceae</taxon>
        <taxon>Gilvimarinus</taxon>
    </lineage>
</organism>
<feature type="signal peptide" evidence="1">
    <location>
        <begin position="1"/>
        <end position="24"/>
    </location>
</feature>
<gene>
    <name evidence="2" type="ORF">SCD92_18385</name>
</gene>
<protein>
    <submittedName>
        <fullName evidence="2">Uncharacterized protein</fullName>
    </submittedName>
</protein>
<evidence type="ECO:0000313" key="2">
    <source>
        <dbReference type="EMBL" id="MDX6851350.1"/>
    </source>
</evidence>
<feature type="chain" id="PRO_5046865833" evidence="1">
    <location>
        <begin position="25"/>
        <end position="291"/>
    </location>
</feature>
<name>A0ABU4S2E9_9GAMM</name>
<evidence type="ECO:0000313" key="3">
    <source>
        <dbReference type="Proteomes" id="UP001273505"/>
    </source>
</evidence>
<evidence type="ECO:0000256" key="1">
    <source>
        <dbReference type="SAM" id="SignalP"/>
    </source>
</evidence>
<reference evidence="2 3" key="1">
    <citation type="submission" date="2023-11" db="EMBL/GenBank/DDBJ databases">
        <title>Gilvimarinus fulvus sp. nov., isolated from the surface of Kelp.</title>
        <authorList>
            <person name="Sun Y.Y."/>
            <person name="Gong Y."/>
            <person name="Du Z.J."/>
        </authorList>
    </citation>
    <scope>NUCLEOTIDE SEQUENCE [LARGE SCALE GENOMIC DNA]</scope>
    <source>
        <strain evidence="2 3">SDUM040013</strain>
    </source>
</reference>
<dbReference type="Proteomes" id="UP001273505">
    <property type="component" value="Unassembled WGS sequence"/>
</dbReference>